<protein>
    <submittedName>
        <fullName evidence="1">Uncharacterized protein</fullName>
    </submittedName>
</protein>
<name>A0ACC0K2C6_CHOFU</name>
<sequence length="316" mass="36859">MTSFGVKQAPEPGYMPTFKVQGQIYHRIESVHADRENYKFVVISADRRPAAGHAGRYNAPATNEVAVVLMDQEYDRRDVMLRTRDDRLQRISETHRAYDSLQYPLMFCRGEDGYNFAIHHVDPQPGAPYYTRITSALQFYSYRLQLRQDEGPLAPFQRIETERLVYIRTHQRQLRAENYVDLRDALQRDTDAENLGRMSILPSSSDRYMAERTQDALCYARKYGGADLFITFTCNPKWPEITNELLAVQLRTDRHDIVSRVFHLKRKLLIDLLTKGKNRGLPRSQTLLWLEEKNWPNDIDLAIIAELPDPEVDPRL</sequence>
<evidence type="ECO:0000313" key="1">
    <source>
        <dbReference type="EMBL" id="KAI8430405.1"/>
    </source>
</evidence>
<comment type="caution">
    <text evidence="1">The sequence shown here is derived from an EMBL/GenBank/DDBJ whole genome shotgun (WGS) entry which is preliminary data.</text>
</comment>
<dbReference type="EMBL" id="CM046131">
    <property type="protein sequence ID" value="KAI8430405.1"/>
    <property type="molecule type" value="Genomic_DNA"/>
</dbReference>
<accession>A0ACC0K2C6</accession>
<gene>
    <name evidence="1" type="ORF">MSG28_000688</name>
</gene>
<evidence type="ECO:0000313" key="2">
    <source>
        <dbReference type="Proteomes" id="UP001064048"/>
    </source>
</evidence>
<proteinExistence type="predicted"/>
<organism evidence="1 2">
    <name type="scientific">Choristoneura fumiferana</name>
    <name type="common">Spruce budworm moth</name>
    <name type="synonym">Archips fumiferana</name>
    <dbReference type="NCBI Taxonomy" id="7141"/>
    <lineage>
        <taxon>Eukaryota</taxon>
        <taxon>Metazoa</taxon>
        <taxon>Ecdysozoa</taxon>
        <taxon>Arthropoda</taxon>
        <taxon>Hexapoda</taxon>
        <taxon>Insecta</taxon>
        <taxon>Pterygota</taxon>
        <taxon>Neoptera</taxon>
        <taxon>Endopterygota</taxon>
        <taxon>Lepidoptera</taxon>
        <taxon>Glossata</taxon>
        <taxon>Ditrysia</taxon>
        <taxon>Tortricoidea</taxon>
        <taxon>Tortricidae</taxon>
        <taxon>Tortricinae</taxon>
        <taxon>Choristoneura</taxon>
    </lineage>
</organism>
<keyword evidence="2" id="KW-1185">Reference proteome</keyword>
<dbReference type="Proteomes" id="UP001064048">
    <property type="component" value="Chromosome Z"/>
</dbReference>
<reference evidence="1 2" key="1">
    <citation type="journal article" date="2022" name="Genome Biol. Evol.">
        <title>The Spruce Budworm Genome: Reconstructing the Evolutionary History of Antifreeze Proteins.</title>
        <authorList>
            <person name="Beliveau C."/>
            <person name="Gagne P."/>
            <person name="Picq S."/>
            <person name="Vernygora O."/>
            <person name="Keeling C.I."/>
            <person name="Pinkney K."/>
            <person name="Doucet D."/>
            <person name="Wen F."/>
            <person name="Johnston J.S."/>
            <person name="Maaroufi H."/>
            <person name="Boyle B."/>
            <person name="Laroche J."/>
            <person name="Dewar K."/>
            <person name="Juretic N."/>
            <person name="Blackburn G."/>
            <person name="Nisole A."/>
            <person name="Brunet B."/>
            <person name="Brandao M."/>
            <person name="Lumley L."/>
            <person name="Duan J."/>
            <person name="Quan G."/>
            <person name="Lucarotti C.J."/>
            <person name="Roe A.D."/>
            <person name="Sperling F.A.H."/>
            <person name="Levesque R.C."/>
            <person name="Cusson M."/>
        </authorList>
    </citation>
    <scope>NUCLEOTIDE SEQUENCE [LARGE SCALE GENOMIC DNA]</scope>
    <source>
        <strain evidence="1">Glfc:IPQL:Cfum</strain>
    </source>
</reference>